<keyword evidence="1 3" id="KW-0315">Glutamine amidotransferase</keyword>
<dbReference type="Proteomes" id="UP000029108">
    <property type="component" value="Unassembled WGS sequence"/>
</dbReference>
<evidence type="ECO:0000313" key="4">
    <source>
        <dbReference type="Proteomes" id="UP000029108"/>
    </source>
</evidence>
<proteinExistence type="predicted"/>
<dbReference type="InterPro" id="IPR026869">
    <property type="entry name" value="EgtC-like"/>
</dbReference>
<dbReference type="EMBL" id="JGYN01000040">
    <property type="protein sequence ID" value="KFI46125.1"/>
    <property type="molecule type" value="Genomic_DNA"/>
</dbReference>
<dbReference type="RefSeq" id="WP_051924056.1">
    <property type="nucleotide sequence ID" value="NZ_JDUU01000033.1"/>
</dbReference>
<keyword evidence="3" id="KW-0808">Transferase</keyword>
<evidence type="ECO:0000313" key="3">
    <source>
        <dbReference type="EMBL" id="KFI46125.1"/>
    </source>
</evidence>
<dbReference type="Pfam" id="PF13230">
    <property type="entry name" value="GATase_4"/>
    <property type="match status" value="1"/>
</dbReference>
<dbReference type="PROSITE" id="PS51278">
    <property type="entry name" value="GATASE_TYPE_2"/>
    <property type="match status" value="1"/>
</dbReference>
<name>A0A086ZHX5_9BIFI</name>
<organism evidence="3 4">
    <name type="scientific">Bifidobacterium biavatii DSM 23969</name>
    <dbReference type="NCBI Taxonomy" id="1437608"/>
    <lineage>
        <taxon>Bacteria</taxon>
        <taxon>Bacillati</taxon>
        <taxon>Actinomycetota</taxon>
        <taxon>Actinomycetes</taxon>
        <taxon>Bifidobacteriales</taxon>
        <taxon>Bifidobacteriaceae</taxon>
        <taxon>Bifidobacterium</taxon>
    </lineage>
</organism>
<dbReference type="GO" id="GO:0016740">
    <property type="term" value="F:transferase activity"/>
    <property type="evidence" value="ECO:0007669"/>
    <property type="project" value="UniProtKB-KW"/>
</dbReference>
<dbReference type="eggNOG" id="ENOG5031Y4Y">
    <property type="taxonomic scope" value="Bacteria"/>
</dbReference>
<sequence>MCVIITAQAGAMPTISQLAEMSDTNPDGAGIAWHDGTRLHRYRQTDNRLVLAYILTHWRELEEHPFLAHFRLATHGAVIQENTHPFAYRLPDGNHGYIAHNGVATRFTRGRYANDSRNAVLAWQDGKTDLSDGNQGQFATIDATGRITWLTGQHQRIRGGIGMIDVSNTHWETSGLLDLDSWWDDGYEQGWSDACAEHGITPDTPHNTYPPLGY</sequence>
<accession>A0A086ZHX5</accession>
<dbReference type="Gene3D" id="3.60.20.10">
    <property type="entry name" value="Glutamine Phosphoribosylpyrophosphate, subunit 1, domain 1"/>
    <property type="match status" value="1"/>
</dbReference>
<protein>
    <submittedName>
        <fullName evidence="3">Class II glutamine amidotransferase domain protein</fullName>
    </submittedName>
</protein>
<dbReference type="OrthoDB" id="1094040at2"/>
<dbReference type="InterPro" id="IPR029055">
    <property type="entry name" value="Ntn_hydrolases_N"/>
</dbReference>
<feature type="domain" description="Glutamine amidotransferase type-2" evidence="2">
    <location>
        <begin position="2"/>
        <end position="214"/>
    </location>
</feature>
<dbReference type="PANTHER" id="PTHR42824">
    <property type="entry name" value="GLUTAMINE AMIDOTRANSFERASE"/>
    <property type="match status" value="1"/>
</dbReference>
<keyword evidence="4" id="KW-1185">Reference proteome</keyword>
<reference evidence="3 4" key="1">
    <citation type="submission" date="2014-03" db="EMBL/GenBank/DDBJ databases">
        <title>Genomics of Bifidobacteria.</title>
        <authorList>
            <person name="Ventura M."/>
            <person name="Milani C."/>
            <person name="Lugli G.A."/>
        </authorList>
    </citation>
    <scope>NUCLEOTIDE SEQUENCE [LARGE SCALE GENOMIC DNA]</scope>
    <source>
        <strain evidence="3 4">DSM 23969</strain>
    </source>
</reference>
<dbReference type="PANTHER" id="PTHR42824:SF1">
    <property type="entry name" value="GLUTAMINE AMIDOTRANSFERASE YAFJ-RELATED"/>
    <property type="match status" value="1"/>
</dbReference>
<comment type="caution">
    <text evidence="3">The sequence shown here is derived from an EMBL/GenBank/DDBJ whole genome shotgun (WGS) entry which is preliminary data.</text>
</comment>
<dbReference type="AlphaFoldDB" id="A0A086ZHX5"/>
<evidence type="ECO:0000259" key="2">
    <source>
        <dbReference type="PROSITE" id="PS51278"/>
    </source>
</evidence>
<dbReference type="InterPro" id="IPR017932">
    <property type="entry name" value="GATase_2_dom"/>
</dbReference>
<evidence type="ECO:0000256" key="1">
    <source>
        <dbReference type="ARBA" id="ARBA00022962"/>
    </source>
</evidence>
<dbReference type="SUPFAM" id="SSF56235">
    <property type="entry name" value="N-terminal nucleophile aminohydrolases (Ntn hydrolases)"/>
    <property type="match status" value="1"/>
</dbReference>
<gene>
    <name evidence="3" type="ORF">BBIA_2090</name>
</gene>